<evidence type="ECO:0000256" key="4">
    <source>
        <dbReference type="ARBA" id="ARBA00022989"/>
    </source>
</evidence>
<dbReference type="InterPro" id="IPR019108">
    <property type="entry name" value="Caa3_assmbl_CtaG-rel"/>
</dbReference>
<accession>A0A2N5GNK9</accession>
<feature type="transmembrane region" description="Helical" evidence="6">
    <location>
        <begin position="45"/>
        <end position="63"/>
    </location>
</feature>
<evidence type="ECO:0000256" key="3">
    <source>
        <dbReference type="ARBA" id="ARBA00022692"/>
    </source>
</evidence>
<organism evidence="7 9">
    <name type="scientific">Bacillus canaveralius</name>
    <dbReference type="NCBI Taxonomy" id="1403243"/>
    <lineage>
        <taxon>Bacteria</taxon>
        <taxon>Bacillati</taxon>
        <taxon>Bacillota</taxon>
        <taxon>Bacilli</taxon>
        <taxon>Bacillales</taxon>
        <taxon>Bacillaceae</taxon>
        <taxon>Bacillus</taxon>
    </lineage>
</organism>
<dbReference type="Proteomes" id="UP000234951">
    <property type="component" value="Unassembled WGS sequence"/>
</dbReference>
<keyword evidence="4 6" id="KW-1133">Transmembrane helix</keyword>
<dbReference type="EMBL" id="PGVD01000033">
    <property type="protein sequence ID" value="PLR96273.1"/>
    <property type="molecule type" value="Genomic_DNA"/>
</dbReference>
<comment type="subcellular location">
    <subcellularLocation>
        <location evidence="1">Cell membrane</location>
        <topology evidence="1">Multi-pass membrane protein</topology>
    </subcellularLocation>
</comment>
<feature type="transmembrane region" description="Helical" evidence="6">
    <location>
        <begin position="186"/>
        <end position="206"/>
    </location>
</feature>
<dbReference type="InterPro" id="IPR014108">
    <property type="entry name" value="Caa3-assmbl_CtaG"/>
</dbReference>
<gene>
    <name evidence="7" type="primary">ctaG</name>
    <name evidence="7" type="ORF">CU635_07185</name>
    <name evidence="8" type="ORF">CVD25_12820</name>
</gene>
<keyword evidence="5 6" id="KW-0472">Membrane</keyword>
<dbReference type="EMBL" id="PGVA01000014">
    <property type="protein sequence ID" value="PLR84081.1"/>
    <property type="molecule type" value="Genomic_DNA"/>
</dbReference>
<protein>
    <submittedName>
        <fullName evidence="7">Cytochrome c oxidase assembly factor CtaG</fullName>
    </submittedName>
</protein>
<feature type="transmembrane region" description="Helical" evidence="6">
    <location>
        <begin position="12"/>
        <end position="33"/>
    </location>
</feature>
<evidence type="ECO:0000256" key="6">
    <source>
        <dbReference type="SAM" id="Phobius"/>
    </source>
</evidence>
<keyword evidence="2" id="KW-1003">Cell membrane</keyword>
<feature type="transmembrane region" description="Helical" evidence="6">
    <location>
        <begin position="154"/>
        <end position="174"/>
    </location>
</feature>
<evidence type="ECO:0000256" key="2">
    <source>
        <dbReference type="ARBA" id="ARBA00022475"/>
    </source>
</evidence>
<evidence type="ECO:0000313" key="10">
    <source>
        <dbReference type="Proteomes" id="UP000235114"/>
    </source>
</evidence>
<keyword evidence="3 6" id="KW-0812">Transmembrane</keyword>
<dbReference type="RefSeq" id="WP_101576489.1">
    <property type="nucleotide sequence ID" value="NZ_PGVA01000014.1"/>
</dbReference>
<dbReference type="NCBIfam" id="TIGR02737">
    <property type="entry name" value="caa3_CtaG"/>
    <property type="match status" value="1"/>
</dbReference>
<dbReference type="AlphaFoldDB" id="A0A2N5GNK9"/>
<feature type="transmembrane region" description="Helical" evidence="6">
    <location>
        <begin position="123"/>
        <end position="142"/>
    </location>
</feature>
<dbReference type="GO" id="GO:0005886">
    <property type="term" value="C:plasma membrane"/>
    <property type="evidence" value="ECO:0007669"/>
    <property type="project" value="UniProtKB-SubCell"/>
</dbReference>
<proteinExistence type="predicted"/>
<evidence type="ECO:0000256" key="1">
    <source>
        <dbReference type="ARBA" id="ARBA00004651"/>
    </source>
</evidence>
<comment type="caution">
    <text evidence="7">The sequence shown here is derived from an EMBL/GenBank/DDBJ whole genome shotgun (WGS) entry which is preliminary data.</text>
</comment>
<reference evidence="7 9" key="1">
    <citation type="submission" date="2017-11" db="EMBL/GenBank/DDBJ databases">
        <title>Comparitive Functional Genomics of Dry Heat Resistant strains isolated from the Viking Spacecraft.</title>
        <authorList>
            <person name="Seuylemezian A."/>
            <person name="Cooper K."/>
            <person name="Vaishampayan P."/>
        </authorList>
    </citation>
    <scope>NUCLEOTIDE SEQUENCE [LARGE SCALE GENOMIC DNA]</scope>
    <source>
        <strain evidence="7 9">M4.6</strain>
    </source>
</reference>
<evidence type="ECO:0000313" key="9">
    <source>
        <dbReference type="Proteomes" id="UP000234951"/>
    </source>
</evidence>
<evidence type="ECO:0000256" key="5">
    <source>
        <dbReference type="ARBA" id="ARBA00023136"/>
    </source>
</evidence>
<evidence type="ECO:0000313" key="7">
    <source>
        <dbReference type="EMBL" id="PLR84081.1"/>
    </source>
</evidence>
<dbReference type="OrthoDB" id="128422at2"/>
<sequence length="301" mass="33879">MLSLDIFGFRAMWSPYFFIAILVVTALFFLITVKYRRRFSGSEPLQKNQAVLFAVAAALLYAIKGSPLDLMGHLAFYAHMTQMALLYLVIPPLFIVAIPEWMWRKVLGIKSIGTLFRLLTKPIFALILFNGLFSFYHIPLIFDVIKTDMLLHAAYTTLLFVVAIIMWWPLINQLDEYQTMGGLKKVGYIFANGILLTPACALIIFADAPMYDTFSDPRAWADALALCVPASTLSGLNLSGPEMFSSMSLLNDQQTGGVIMKIIQEIVYGVVLGKVFFSWYKKEQEADQVDMNPSLNPQTIE</sequence>
<name>A0A2N5GNK9_9BACI</name>
<dbReference type="Proteomes" id="UP000235114">
    <property type="component" value="Unassembled WGS sequence"/>
</dbReference>
<evidence type="ECO:0000313" key="8">
    <source>
        <dbReference type="EMBL" id="PLR96273.1"/>
    </source>
</evidence>
<reference evidence="8 10" key="2">
    <citation type="submission" date="2017-12" db="EMBL/GenBank/DDBJ databases">
        <title>Comparative Functional Genomics of Dry Heat Resistant strains isolated from the Viking Spacecraft.</title>
        <authorList>
            <person name="Seuylemezian A."/>
            <person name="Cooper K."/>
            <person name="Vaishampayan P."/>
        </authorList>
    </citation>
    <scope>NUCLEOTIDE SEQUENCE [LARGE SCALE GENOMIC DNA]</scope>
    <source>
        <strain evidence="8 10">ATCC 29669</strain>
    </source>
</reference>
<dbReference type="Pfam" id="PF09678">
    <property type="entry name" value="Caa3_CtaG"/>
    <property type="match status" value="1"/>
</dbReference>
<keyword evidence="10" id="KW-1185">Reference proteome</keyword>
<feature type="transmembrane region" description="Helical" evidence="6">
    <location>
        <begin position="83"/>
        <end position="103"/>
    </location>
</feature>